<dbReference type="InterPro" id="IPR036065">
    <property type="entry name" value="BolA-like_sf"/>
</dbReference>
<dbReference type="PANTHER" id="PTHR46230">
    <property type="match status" value="1"/>
</dbReference>
<evidence type="ECO:0000256" key="1">
    <source>
        <dbReference type="RuleBase" id="RU003860"/>
    </source>
</evidence>
<dbReference type="Pfam" id="PF01722">
    <property type="entry name" value="BolA"/>
    <property type="match status" value="1"/>
</dbReference>
<gene>
    <name evidence="2" type="ORF">ABS361_21065</name>
</gene>
<organism evidence="2">
    <name type="scientific">Methyloraptor flagellatus</name>
    <dbReference type="NCBI Taxonomy" id="3162530"/>
    <lineage>
        <taxon>Bacteria</taxon>
        <taxon>Pseudomonadati</taxon>
        <taxon>Pseudomonadota</taxon>
        <taxon>Alphaproteobacteria</taxon>
        <taxon>Hyphomicrobiales</taxon>
        <taxon>Ancalomicrobiaceae</taxon>
        <taxon>Methyloraptor</taxon>
    </lineage>
</organism>
<evidence type="ECO:0000313" key="2">
    <source>
        <dbReference type="EMBL" id="XBY44470.1"/>
    </source>
</evidence>
<dbReference type="PANTHER" id="PTHR46230:SF7">
    <property type="entry name" value="BOLA-LIKE PROTEIN 1"/>
    <property type="match status" value="1"/>
</dbReference>
<dbReference type="AlphaFoldDB" id="A0AAU7X9F6"/>
<dbReference type="InterPro" id="IPR002634">
    <property type="entry name" value="BolA"/>
</dbReference>
<dbReference type="GO" id="GO:0016226">
    <property type="term" value="P:iron-sulfur cluster assembly"/>
    <property type="evidence" value="ECO:0007669"/>
    <property type="project" value="TreeGrafter"/>
</dbReference>
<dbReference type="RefSeq" id="WP_407049563.1">
    <property type="nucleotide sequence ID" value="NZ_CP158568.1"/>
</dbReference>
<dbReference type="KEGG" id="mflg:ABS361_21065"/>
<dbReference type="SUPFAM" id="SSF82657">
    <property type="entry name" value="BolA-like"/>
    <property type="match status" value="1"/>
</dbReference>
<accession>A0AAU7X9F6</accession>
<comment type="similarity">
    <text evidence="1">Belongs to the BolA/IbaG family.</text>
</comment>
<dbReference type="PIRSF" id="PIRSF003113">
    <property type="entry name" value="BolA"/>
    <property type="match status" value="1"/>
</dbReference>
<dbReference type="Gene3D" id="3.30.300.90">
    <property type="entry name" value="BolA-like"/>
    <property type="match status" value="1"/>
</dbReference>
<name>A0AAU7X9F6_9HYPH</name>
<sequence>MVYRERIIAKLTEAFHPAELEVIDDSGKHAGHGGHHPEGETHFTVRIAAEAFRDTTRLARHRMINEALKAELAERVHALAIEADPA</sequence>
<dbReference type="EMBL" id="CP158568">
    <property type="protein sequence ID" value="XBY44470.1"/>
    <property type="molecule type" value="Genomic_DNA"/>
</dbReference>
<reference evidence="2" key="1">
    <citation type="submission" date="2024-06" db="EMBL/GenBank/DDBJ databases">
        <title>Methylostella associata gen. nov., sp. nov., a novel Ancalomicrobiaceae-affiliated facultatively methylotrophic bacteria that feed on methanotrophs of the genus Methylococcus.</title>
        <authorList>
            <person name="Saltykova V."/>
            <person name="Danilova O.V."/>
            <person name="Oshkin I.Y."/>
            <person name="Belova S.E."/>
            <person name="Pimenov N.V."/>
            <person name="Dedysh S.N."/>
        </authorList>
    </citation>
    <scope>NUCLEOTIDE SEQUENCE</scope>
    <source>
        <strain evidence="2">S20</strain>
    </source>
</reference>
<protein>
    <submittedName>
        <fullName evidence="2">BolA family protein</fullName>
    </submittedName>
</protein>
<proteinExistence type="inferred from homology"/>